<accession>A0ACD3YYP8</accession>
<name>A0ACD3YYP8_FUSSC</name>
<organism evidence="1 2">
    <name type="scientific">Fusarium solani subsp. cucurbitae</name>
    <name type="common">Neocosmosporum cucurbitae</name>
    <dbReference type="NCBI Taxonomy" id="2747967"/>
    <lineage>
        <taxon>Eukaryota</taxon>
        <taxon>Fungi</taxon>
        <taxon>Dikarya</taxon>
        <taxon>Ascomycota</taxon>
        <taxon>Pezizomycotina</taxon>
        <taxon>Sordariomycetes</taxon>
        <taxon>Hypocreomycetidae</taxon>
        <taxon>Hypocreales</taxon>
        <taxon>Nectriaceae</taxon>
        <taxon>Fusarium</taxon>
        <taxon>Fusarium solani species complex</taxon>
    </lineage>
</organism>
<gene>
    <name evidence="1" type="ORF">LCI18_003923</name>
</gene>
<protein>
    <submittedName>
        <fullName evidence="1">Uncharacterized protein</fullName>
    </submittedName>
</protein>
<sequence length="258" mass="28260">MRFTQVVVSLYGFAAIAAAQWSGNVFKSTGKPTGTEIEYDGVTLYISKPKVPSKGDTAVLYLSDVFGLPLLENKLLVDSFARAGYLTIAPDILNGDPADPNVPFNAEEYLSRHNPQNTDPIIEKTIEFIHKKLKIDTIAVTGYCYGGRYAFRFLAGGRGANVGFAAHPTLLQDDEILAIHGPASLATAEVDGFLNATERSEIEVLLGKTPQPFQVNLYSGTQHGFGVRINVSDPEQKFAKEEAFWQAVRWFGAWSPKN</sequence>
<dbReference type="Proteomes" id="UP000830768">
    <property type="component" value="Chromosome 3"/>
</dbReference>
<proteinExistence type="predicted"/>
<evidence type="ECO:0000313" key="2">
    <source>
        <dbReference type="Proteomes" id="UP000830768"/>
    </source>
</evidence>
<evidence type="ECO:0000313" key="1">
    <source>
        <dbReference type="EMBL" id="UPK92988.1"/>
    </source>
</evidence>
<reference evidence="1" key="1">
    <citation type="submission" date="2021-11" db="EMBL/GenBank/DDBJ databases">
        <title>Fusarium solani-melongenae Genome sequencing and assembly.</title>
        <authorList>
            <person name="Xie S."/>
            <person name="Huang L."/>
            <person name="Zhang X."/>
        </authorList>
    </citation>
    <scope>NUCLEOTIDE SEQUENCE</scope>
    <source>
        <strain evidence="1">CRI 24-3</strain>
    </source>
</reference>
<keyword evidence="2" id="KW-1185">Reference proteome</keyword>
<dbReference type="EMBL" id="CP090032">
    <property type="protein sequence ID" value="UPK92988.1"/>
    <property type="molecule type" value="Genomic_DNA"/>
</dbReference>